<comment type="pathway">
    <text evidence="2 11">Amino-acid biosynthesis; L-arginine biosynthesis; carbamoyl phosphate from bicarbonate: step 1/1.</text>
</comment>
<feature type="binding site" evidence="11">
    <location>
        <position position="252"/>
    </location>
    <ligand>
        <name>L-glutamine</name>
        <dbReference type="ChEBI" id="CHEBI:58359"/>
    </ligand>
</feature>
<dbReference type="GO" id="GO:0006541">
    <property type="term" value="P:glutamine metabolic process"/>
    <property type="evidence" value="ECO:0007669"/>
    <property type="project" value="InterPro"/>
</dbReference>
<name>A0A264W6L3_9BACL</name>
<feature type="binding site" evidence="11">
    <location>
        <position position="223"/>
    </location>
    <ligand>
        <name>L-glutamine</name>
        <dbReference type="ChEBI" id="CHEBI:58359"/>
    </ligand>
</feature>
<dbReference type="Pfam" id="PF00117">
    <property type="entry name" value="GATase"/>
    <property type="match status" value="1"/>
</dbReference>
<dbReference type="GO" id="GO:0006207">
    <property type="term" value="P:'de novo' pyrimidine nucleobase biosynthetic process"/>
    <property type="evidence" value="ECO:0007669"/>
    <property type="project" value="InterPro"/>
</dbReference>
<dbReference type="PROSITE" id="PS51273">
    <property type="entry name" value="GATASE_TYPE_1"/>
    <property type="match status" value="1"/>
</dbReference>
<feature type="binding site" evidence="11">
    <location>
        <position position="221"/>
    </location>
    <ligand>
        <name>L-glutamine</name>
        <dbReference type="ChEBI" id="CHEBI:58359"/>
    </ligand>
</feature>
<feature type="active site" evidence="11">
    <location>
        <position position="335"/>
    </location>
</feature>
<keyword evidence="7 11" id="KW-0315">Glutamine amidotransferase</keyword>
<dbReference type="GO" id="GO:0005524">
    <property type="term" value="F:ATP binding"/>
    <property type="evidence" value="ECO:0007669"/>
    <property type="project" value="UniProtKB-UniRule"/>
</dbReference>
<dbReference type="PANTHER" id="PTHR43418:SF7">
    <property type="entry name" value="CARBAMOYL-PHOSPHATE SYNTHASE SMALL CHAIN"/>
    <property type="match status" value="1"/>
</dbReference>
<dbReference type="GO" id="GO:0004359">
    <property type="term" value="F:glutaminase activity"/>
    <property type="evidence" value="ECO:0007669"/>
    <property type="project" value="RHEA"/>
</dbReference>
<evidence type="ECO:0000256" key="8">
    <source>
        <dbReference type="ARBA" id="ARBA00022975"/>
    </source>
</evidence>
<dbReference type="GO" id="GO:0004088">
    <property type="term" value="F:carbamoyl-phosphate synthase (glutamine-hydrolyzing) activity"/>
    <property type="evidence" value="ECO:0007669"/>
    <property type="project" value="UniProtKB-UniRule"/>
</dbReference>
<evidence type="ECO:0000259" key="12">
    <source>
        <dbReference type="SMART" id="SM01097"/>
    </source>
</evidence>
<dbReference type="InterPro" id="IPR006274">
    <property type="entry name" value="CarbamoylP_synth_ssu"/>
</dbReference>
<dbReference type="PRINTS" id="PR00096">
    <property type="entry name" value="GATASE"/>
</dbReference>
<feature type="active site" evidence="11">
    <location>
        <position position="333"/>
    </location>
</feature>
<dbReference type="Gene3D" id="3.50.30.20">
    <property type="entry name" value="Carbamoyl-phosphate synthase small subunit, N-terminal domain"/>
    <property type="match status" value="1"/>
</dbReference>
<comment type="subunit">
    <text evidence="11">Composed of two chains; the small (or glutamine) chain promotes the hydrolysis of glutamine to ammonia, which is used by the large (or ammonia) chain to synthesize carbamoyl phosphate. Tetramer of heterodimers (alpha,beta)4.</text>
</comment>
<dbReference type="Proteomes" id="UP000217065">
    <property type="component" value="Unassembled WGS sequence"/>
</dbReference>
<feature type="active site" description="Nucleophile" evidence="11">
    <location>
        <position position="248"/>
    </location>
</feature>
<dbReference type="CDD" id="cd01744">
    <property type="entry name" value="GATase1_CPSase"/>
    <property type="match status" value="1"/>
</dbReference>
<keyword evidence="5 11" id="KW-0547">Nucleotide-binding</keyword>
<gene>
    <name evidence="11" type="primary">carA</name>
    <name evidence="13" type="ORF">CF394_02065</name>
</gene>
<evidence type="ECO:0000256" key="4">
    <source>
        <dbReference type="ARBA" id="ARBA00022598"/>
    </source>
</evidence>
<sequence length="365" mass="40163">MKRYLILEDGTVFEGEAFGSPQGSTGEVIFTTGMTGYQEFISDPSNCAQILTLTYPLIGNYGINPEDFEAMTITLAGVVVREWTEQPSNFRSHRTFGELMEERQVPGISGIDTRQLTKLLRTHGSLRGKLTAAGEEPNVEEIVAELNAWSLPHDEVSRVSTQRPYPSPGRGCRVVVMDFGMKHGILRELNKRDCDVTVVPYNTSAETILAMQPDGVMLSNGPGDPTDIPEAIETVRQLIPHVPMFGVCLGHQLISLASGATSFKLKFGHRGANHPVKDLTTGRTELTSQNHGYAIDLKSLENTDLELTHIALNDQTVEGVRHKHYPVFCVQFHPEGSAGPEDSVHLFDQFIQLMHTSTKAGTLHA</sequence>
<organism evidence="13 14">
    <name type="scientific">Tetzosporium hominis</name>
    <dbReference type="NCBI Taxonomy" id="2020506"/>
    <lineage>
        <taxon>Bacteria</taxon>
        <taxon>Bacillati</taxon>
        <taxon>Bacillota</taxon>
        <taxon>Bacilli</taxon>
        <taxon>Bacillales</taxon>
        <taxon>Caryophanaceae</taxon>
        <taxon>Tetzosporium</taxon>
    </lineage>
</organism>
<keyword evidence="11" id="KW-0055">Arginine biosynthesis</keyword>
<protein>
    <recommendedName>
        <fullName evidence="11">Carbamoyl phosphate synthase small chain</fullName>
        <ecNumber evidence="11">6.3.5.5</ecNumber>
    </recommendedName>
    <alternativeName>
        <fullName evidence="11">Carbamoyl phosphate synthetase glutamine chain</fullName>
    </alternativeName>
</protein>
<evidence type="ECO:0000313" key="13">
    <source>
        <dbReference type="EMBL" id="OZS79226.1"/>
    </source>
</evidence>
<dbReference type="HAMAP" id="MF_01209">
    <property type="entry name" value="CPSase_S_chain"/>
    <property type="match status" value="1"/>
</dbReference>
<evidence type="ECO:0000256" key="9">
    <source>
        <dbReference type="ARBA" id="ARBA00048816"/>
    </source>
</evidence>
<dbReference type="InterPro" id="IPR036480">
    <property type="entry name" value="CarbP_synth_ssu_N_sf"/>
</dbReference>
<accession>A0A264W6L3</accession>
<dbReference type="InterPro" id="IPR035686">
    <property type="entry name" value="CPSase_GATase1"/>
</dbReference>
<dbReference type="GO" id="GO:0044205">
    <property type="term" value="P:'de novo' UMP biosynthetic process"/>
    <property type="evidence" value="ECO:0007669"/>
    <property type="project" value="UniProtKB-UniRule"/>
</dbReference>
<evidence type="ECO:0000256" key="7">
    <source>
        <dbReference type="ARBA" id="ARBA00022962"/>
    </source>
</evidence>
<dbReference type="InterPro" id="IPR029062">
    <property type="entry name" value="Class_I_gatase-like"/>
</dbReference>
<comment type="catalytic activity">
    <reaction evidence="9 11">
        <text>hydrogencarbonate + L-glutamine + 2 ATP + H2O = carbamoyl phosphate + L-glutamate + 2 ADP + phosphate + 2 H(+)</text>
        <dbReference type="Rhea" id="RHEA:18633"/>
        <dbReference type="ChEBI" id="CHEBI:15377"/>
        <dbReference type="ChEBI" id="CHEBI:15378"/>
        <dbReference type="ChEBI" id="CHEBI:17544"/>
        <dbReference type="ChEBI" id="CHEBI:29985"/>
        <dbReference type="ChEBI" id="CHEBI:30616"/>
        <dbReference type="ChEBI" id="CHEBI:43474"/>
        <dbReference type="ChEBI" id="CHEBI:58228"/>
        <dbReference type="ChEBI" id="CHEBI:58359"/>
        <dbReference type="ChEBI" id="CHEBI:456216"/>
        <dbReference type="EC" id="6.3.5.5"/>
    </reaction>
</comment>
<dbReference type="PANTHER" id="PTHR43418">
    <property type="entry name" value="MULTIFUNCTIONAL TRYPTOPHAN BIOSYNTHESIS PROTEIN-RELATED"/>
    <property type="match status" value="1"/>
</dbReference>
<dbReference type="FunFam" id="3.40.50.880:FF:000029">
    <property type="entry name" value="Carbamoyl-phosphate synthase small chain"/>
    <property type="match status" value="1"/>
</dbReference>
<comment type="pathway">
    <text evidence="1 11">Pyrimidine metabolism; UMP biosynthesis via de novo pathway; (S)-dihydroorotate from bicarbonate: step 1/3.</text>
</comment>
<feature type="binding site" evidence="11">
    <location>
        <position position="292"/>
    </location>
    <ligand>
        <name>L-glutamine</name>
        <dbReference type="ChEBI" id="CHEBI:58359"/>
    </ligand>
</feature>
<dbReference type="NCBIfam" id="NF009475">
    <property type="entry name" value="PRK12838.1"/>
    <property type="match status" value="1"/>
</dbReference>
<feature type="binding site" evidence="11">
    <location>
        <position position="293"/>
    </location>
    <ligand>
        <name>L-glutamine</name>
        <dbReference type="ChEBI" id="CHEBI:58359"/>
    </ligand>
</feature>
<keyword evidence="6 11" id="KW-0067">ATP-binding</keyword>
<proteinExistence type="inferred from homology"/>
<evidence type="ECO:0000256" key="1">
    <source>
        <dbReference type="ARBA" id="ARBA00004812"/>
    </source>
</evidence>
<comment type="catalytic activity">
    <reaction evidence="10 11">
        <text>L-glutamine + H2O = L-glutamate + NH4(+)</text>
        <dbReference type="Rhea" id="RHEA:15889"/>
        <dbReference type="ChEBI" id="CHEBI:15377"/>
        <dbReference type="ChEBI" id="CHEBI:28938"/>
        <dbReference type="ChEBI" id="CHEBI:29985"/>
        <dbReference type="ChEBI" id="CHEBI:58359"/>
    </reaction>
</comment>
<dbReference type="FunFam" id="3.50.30.20:FF:000001">
    <property type="entry name" value="Carbamoyl-phosphate synthase small chain"/>
    <property type="match status" value="1"/>
</dbReference>
<feature type="region of interest" description="CPSase" evidence="11">
    <location>
        <begin position="1"/>
        <end position="173"/>
    </location>
</feature>
<keyword evidence="8 11" id="KW-0665">Pyrimidine biosynthesis</keyword>
<evidence type="ECO:0000256" key="5">
    <source>
        <dbReference type="ARBA" id="ARBA00022741"/>
    </source>
</evidence>
<dbReference type="InterPro" id="IPR002474">
    <property type="entry name" value="CarbamoylP_synth_ssu_N"/>
</dbReference>
<comment type="function">
    <text evidence="11">Small subunit of the glutamine-dependent carbamoyl phosphate synthetase (CPSase). CPSase catalyzes the formation of carbamoyl phosphate from the ammonia moiety of glutamine, carbonate, and phosphate donated by ATP, constituting the first step of 2 biosynthetic pathways, one leading to arginine and/or urea and the other to pyrimidine nucleotides. The small subunit (glutamine amidotransferase) binds and cleaves glutamine to supply the large subunit with the substrate ammonia.</text>
</comment>
<dbReference type="PRINTS" id="PR00097">
    <property type="entry name" value="ANTSNTHASEII"/>
</dbReference>
<dbReference type="PRINTS" id="PR00099">
    <property type="entry name" value="CPSGATASE"/>
</dbReference>
<dbReference type="EC" id="6.3.5.5" evidence="11"/>
<dbReference type="AlphaFoldDB" id="A0A264W6L3"/>
<evidence type="ECO:0000256" key="2">
    <source>
        <dbReference type="ARBA" id="ARBA00005077"/>
    </source>
</evidence>
<keyword evidence="11" id="KW-0028">Amino-acid biosynthesis</keyword>
<dbReference type="SMART" id="SM01097">
    <property type="entry name" value="CPSase_sm_chain"/>
    <property type="match status" value="1"/>
</dbReference>
<dbReference type="Pfam" id="PF00988">
    <property type="entry name" value="CPSase_sm_chain"/>
    <property type="match status" value="1"/>
</dbReference>
<dbReference type="SUPFAM" id="SSF52021">
    <property type="entry name" value="Carbamoyl phosphate synthetase, small subunit N-terminal domain"/>
    <property type="match status" value="1"/>
</dbReference>
<dbReference type="SUPFAM" id="SSF52317">
    <property type="entry name" value="Class I glutamine amidotransferase-like"/>
    <property type="match status" value="1"/>
</dbReference>
<evidence type="ECO:0000256" key="3">
    <source>
        <dbReference type="ARBA" id="ARBA00007800"/>
    </source>
</evidence>
<reference evidence="13 14" key="1">
    <citation type="submission" date="2017-07" db="EMBL/GenBank/DDBJ databases">
        <title>Tetzosporium hominis gen.nov. sp.nov.</title>
        <authorList>
            <person name="Tetz G."/>
            <person name="Tetz V."/>
        </authorList>
    </citation>
    <scope>NUCLEOTIDE SEQUENCE [LARGE SCALE GENOMIC DNA]</scope>
    <source>
        <strain evidence="13 14">VT-49</strain>
    </source>
</reference>
<feature type="domain" description="Carbamoyl-phosphate synthase small subunit N-terminal" evidence="12">
    <location>
        <begin position="1"/>
        <end position="131"/>
    </location>
</feature>
<dbReference type="GO" id="GO:0006526">
    <property type="term" value="P:L-arginine biosynthetic process"/>
    <property type="evidence" value="ECO:0007669"/>
    <property type="project" value="UniProtKB-UniRule"/>
</dbReference>
<dbReference type="RefSeq" id="WP_094941605.1">
    <property type="nucleotide sequence ID" value="NZ_NOKQ01000134.1"/>
</dbReference>
<keyword evidence="14" id="KW-1185">Reference proteome</keyword>
<evidence type="ECO:0000256" key="10">
    <source>
        <dbReference type="ARBA" id="ARBA00049285"/>
    </source>
</evidence>
<feature type="binding site" evidence="11">
    <location>
        <position position="290"/>
    </location>
    <ligand>
        <name>L-glutamine</name>
        <dbReference type="ChEBI" id="CHEBI:58359"/>
    </ligand>
</feature>
<feature type="binding site" evidence="11">
    <location>
        <position position="45"/>
    </location>
    <ligand>
        <name>L-glutamine</name>
        <dbReference type="ChEBI" id="CHEBI:58359"/>
    </ligand>
</feature>
<dbReference type="InterPro" id="IPR017926">
    <property type="entry name" value="GATASE"/>
</dbReference>
<feature type="binding site" evidence="11">
    <location>
        <position position="249"/>
    </location>
    <ligand>
        <name>L-glutamine</name>
        <dbReference type="ChEBI" id="CHEBI:58359"/>
    </ligand>
</feature>
<evidence type="ECO:0000256" key="6">
    <source>
        <dbReference type="ARBA" id="ARBA00022840"/>
    </source>
</evidence>
<dbReference type="Gene3D" id="3.40.50.880">
    <property type="match status" value="1"/>
</dbReference>
<keyword evidence="4 11" id="KW-0436">Ligase</keyword>
<dbReference type="UniPathway" id="UPA00070">
    <property type="reaction ID" value="UER00115"/>
</dbReference>
<dbReference type="InterPro" id="IPR050472">
    <property type="entry name" value="Anth_synth/Amidotransfase"/>
</dbReference>
<dbReference type="OrthoDB" id="9804328at2"/>
<evidence type="ECO:0000256" key="11">
    <source>
        <dbReference type="HAMAP-Rule" id="MF_01209"/>
    </source>
</evidence>
<dbReference type="EMBL" id="NOKQ01000134">
    <property type="protein sequence ID" value="OZS79226.1"/>
    <property type="molecule type" value="Genomic_DNA"/>
</dbReference>
<evidence type="ECO:0000313" key="14">
    <source>
        <dbReference type="Proteomes" id="UP000217065"/>
    </source>
</evidence>
<comment type="caution">
    <text evidence="13">The sequence shown here is derived from an EMBL/GenBank/DDBJ whole genome shotgun (WGS) entry which is preliminary data.</text>
</comment>
<dbReference type="NCBIfam" id="TIGR01368">
    <property type="entry name" value="CPSaseIIsmall"/>
    <property type="match status" value="1"/>
</dbReference>
<comment type="similarity">
    <text evidence="3 11">Belongs to the CarA family.</text>
</comment>
<dbReference type="UniPathway" id="UPA00068">
    <property type="reaction ID" value="UER00171"/>
</dbReference>